<sequence length="73" mass="8232">MTLNSIIQNGPKRVQRLDELRHKIESVMRKENERQRESTTSDVEKISKEVKTQREAAATPRTSALSRLGAVGA</sequence>
<dbReference type="AlphaFoldDB" id="A0AAV7IRU6"/>
<reference evidence="2 3" key="1">
    <citation type="journal article" date="2021" name="J. Hered.">
        <title>A chromosome-level genome assembly of the parasitoid wasp, Cotesia glomerata (Hymenoptera: Braconidae).</title>
        <authorList>
            <person name="Pinto B.J."/>
            <person name="Weis J.J."/>
            <person name="Gamble T."/>
            <person name="Ode P.J."/>
            <person name="Paul R."/>
            <person name="Zaspel J.M."/>
        </authorList>
    </citation>
    <scope>NUCLEOTIDE SEQUENCE [LARGE SCALE GENOMIC DNA]</scope>
    <source>
        <strain evidence="2">CgM1</strain>
    </source>
</reference>
<protein>
    <submittedName>
        <fullName evidence="2">Uncharacterized protein</fullName>
    </submittedName>
</protein>
<dbReference type="EMBL" id="JAHXZJ010000773">
    <property type="protein sequence ID" value="KAH0556462.1"/>
    <property type="molecule type" value="Genomic_DNA"/>
</dbReference>
<proteinExistence type="predicted"/>
<accession>A0AAV7IRU6</accession>
<feature type="compositionally biased region" description="Basic and acidic residues" evidence="1">
    <location>
        <begin position="28"/>
        <end position="54"/>
    </location>
</feature>
<evidence type="ECO:0000313" key="3">
    <source>
        <dbReference type="Proteomes" id="UP000826195"/>
    </source>
</evidence>
<name>A0AAV7IRU6_COTGL</name>
<organism evidence="2 3">
    <name type="scientific">Cotesia glomerata</name>
    <name type="common">Lepidopteran parasitic wasp</name>
    <name type="synonym">Apanteles glomeratus</name>
    <dbReference type="NCBI Taxonomy" id="32391"/>
    <lineage>
        <taxon>Eukaryota</taxon>
        <taxon>Metazoa</taxon>
        <taxon>Ecdysozoa</taxon>
        <taxon>Arthropoda</taxon>
        <taxon>Hexapoda</taxon>
        <taxon>Insecta</taxon>
        <taxon>Pterygota</taxon>
        <taxon>Neoptera</taxon>
        <taxon>Endopterygota</taxon>
        <taxon>Hymenoptera</taxon>
        <taxon>Apocrita</taxon>
        <taxon>Ichneumonoidea</taxon>
        <taxon>Braconidae</taxon>
        <taxon>Microgastrinae</taxon>
        <taxon>Cotesia</taxon>
    </lineage>
</organism>
<evidence type="ECO:0000256" key="1">
    <source>
        <dbReference type="SAM" id="MobiDB-lite"/>
    </source>
</evidence>
<comment type="caution">
    <text evidence="2">The sequence shown here is derived from an EMBL/GenBank/DDBJ whole genome shotgun (WGS) entry which is preliminary data.</text>
</comment>
<keyword evidence="3" id="KW-1185">Reference proteome</keyword>
<gene>
    <name evidence="2" type="ORF">KQX54_000383</name>
</gene>
<dbReference type="Proteomes" id="UP000826195">
    <property type="component" value="Unassembled WGS sequence"/>
</dbReference>
<evidence type="ECO:0000313" key="2">
    <source>
        <dbReference type="EMBL" id="KAH0556462.1"/>
    </source>
</evidence>
<feature type="region of interest" description="Disordered" evidence="1">
    <location>
        <begin position="28"/>
        <end position="73"/>
    </location>
</feature>